<keyword evidence="2" id="KW-1185">Reference proteome</keyword>
<proteinExistence type="predicted"/>
<dbReference type="RefSeq" id="WP_169401107.1">
    <property type="nucleotide sequence ID" value="NZ_JAADJU010000001.1"/>
</dbReference>
<organism evidence="1 2">
    <name type="scientific">Rouxiella aceris</name>
    <dbReference type="NCBI Taxonomy" id="2703884"/>
    <lineage>
        <taxon>Bacteria</taxon>
        <taxon>Pseudomonadati</taxon>
        <taxon>Pseudomonadota</taxon>
        <taxon>Gammaproteobacteria</taxon>
        <taxon>Enterobacterales</taxon>
        <taxon>Yersiniaceae</taxon>
        <taxon>Rouxiella</taxon>
    </lineage>
</organism>
<evidence type="ECO:0000313" key="2">
    <source>
        <dbReference type="Proteomes" id="UP000585363"/>
    </source>
</evidence>
<reference evidence="1 2" key="1">
    <citation type="submission" date="2020-01" db="EMBL/GenBank/DDBJ databases">
        <authorList>
            <person name="Lee S.D."/>
        </authorList>
    </citation>
    <scope>NUCLEOTIDE SEQUENCE [LARGE SCALE GENOMIC DNA]</scope>
    <source>
        <strain evidence="1 2">SAP-1</strain>
    </source>
</reference>
<dbReference type="EMBL" id="JAADJU010000001">
    <property type="protein sequence ID" value="NMP25399.1"/>
    <property type="molecule type" value="Genomic_DNA"/>
</dbReference>
<evidence type="ECO:0000313" key="1">
    <source>
        <dbReference type="EMBL" id="NMP25399.1"/>
    </source>
</evidence>
<dbReference type="AlphaFoldDB" id="A0A848MDU6"/>
<protein>
    <submittedName>
        <fullName evidence="1">AraC family transcriptional regulator</fullName>
    </submittedName>
</protein>
<dbReference type="Proteomes" id="UP000585363">
    <property type="component" value="Unassembled WGS sequence"/>
</dbReference>
<sequence length="120" mass="13321">MKISPHFVAQSLMNFSHQPRPTLTPPSTADAQWFAAQLSPTKTVVDSADKPLSRMAAGIAQYDKKSGQVLHDLDVASRSSDMMDFSRANAELSDFYIQNLMNSKVINKCVQGINKLVYMQ</sequence>
<dbReference type="GO" id="GO:0030254">
    <property type="term" value="P:protein secretion by the type III secretion system"/>
    <property type="evidence" value="ECO:0007669"/>
    <property type="project" value="InterPro"/>
</dbReference>
<accession>A0A848MDU6</accession>
<comment type="caution">
    <text evidence="1">The sequence shown here is derived from an EMBL/GenBank/DDBJ whole genome shotgun (WGS) entry which is preliminary data.</text>
</comment>
<gene>
    <name evidence="1" type="ORF">GW590_00645</name>
</gene>
<dbReference type="Pfam" id="PF17001">
    <property type="entry name" value="T3SS_basalb_I"/>
    <property type="match status" value="1"/>
</dbReference>
<name>A0A848MDU6_9GAMM</name>
<reference evidence="1 2" key="2">
    <citation type="submission" date="2020-06" db="EMBL/GenBank/DDBJ databases">
        <title>Polyphasic characterization of a Rahnella strain isolated from tree sap.</title>
        <authorList>
            <person name="Kim I.S."/>
        </authorList>
    </citation>
    <scope>NUCLEOTIDE SEQUENCE [LARGE SCALE GENOMIC DNA]</scope>
    <source>
        <strain evidence="1 2">SAP-1</strain>
    </source>
</reference>
<dbReference type="InterPro" id="IPR012670">
    <property type="entry name" value="T3SS_YscI/HrpB"/>
</dbReference>